<sequence length="104" mass="12474">MTKKQKVNTEIYLNELVDNFYLNEREEGILSHYKPKQKEVYIMKKFIGQYSFIRAIQGKGSKADCFKKMNELLVKRGYKEKKHVSTVYQFWNAPFVSFEFETND</sequence>
<proteinExistence type="predicted"/>
<dbReference type="Proteomes" id="UP001589838">
    <property type="component" value="Unassembled WGS sequence"/>
</dbReference>
<dbReference type="EMBL" id="JBHLUX010000008">
    <property type="protein sequence ID" value="MFC0469560.1"/>
    <property type="molecule type" value="Genomic_DNA"/>
</dbReference>
<organism evidence="1 2">
    <name type="scientific">Halalkalibacter kiskunsagensis</name>
    <dbReference type="NCBI Taxonomy" id="1548599"/>
    <lineage>
        <taxon>Bacteria</taxon>
        <taxon>Bacillati</taxon>
        <taxon>Bacillota</taxon>
        <taxon>Bacilli</taxon>
        <taxon>Bacillales</taxon>
        <taxon>Bacillaceae</taxon>
        <taxon>Halalkalibacter</taxon>
    </lineage>
</organism>
<reference evidence="1 2" key="1">
    <citation type="submission" date="2024-09" db="EMBL/GenBank/DDBJ databases">
        <authorList>
            <person name="Sun Q."/>
            <person name="Mori K."/>
        </authorList>
    </citation>
    <scope>NUCLEOTIDE SEQUENCE [LARGE SCALE GENOMIC DNA]</scope>
    <source>
        <strain evidence="1 2">NCAIM B.02610</strain>
    </source>
</reference>
<gene>
    <name evidence="1" type="ORF">ACFFHM_03215</name>
</gene>
<dbReference type="RefSeq" id="WP_335962238.1">
    <property type="nucleotide sequence ID" value="NZ_JAXBLX010000026.1"/>
</dbReference>
<protein>
    <submittedName>
        <fullName evidence="1">Uncharacterized protein</fullName>
    </submittedName>
</protein>
<accession>A0ABV6K8B6</accession>
<evidence type="ECO:0000313" key="2">
    <source>
        <dbReference type="Proteomes" id="UP001589838"/>
    </source>
</evidence>
<evidence type="ECO:0000313" key="1">
    <source>
        <dbReference type="EMBL" id="MFC0469560.1"/>
    </source>
</evidence>
<keyword evidence="2" id="KW-1185">Reference proteome</keyword>
<name>A0ABV6K8B6_9BACI</name>
<comment type="caution">
    <text evidence="1">The sequence shown here is derived from an EMBL/GenBank/DDBJ whole genome shotgun (WGS) entry which is preliminary data.</text>
</comment>